<dbReference type="AlphaFoldDB" id="A0A1F5X2M9"/>
<evidence type="ECO:0000313" key="3">
    <source>
        <dbReference type="Proteomes" id="UP000178046"/>
    </source>
</evidence>
<dbReference type="Proteomes" id="UP000178046">
    <property type="component" value="Unassembled WGS sequence"/>
</dbReference>
<protein>
    <submittedName>
        <fullName evidence="2">Uncharacterized protein</fullName>
    </submittedName>
</protein>
<comment type="caution">
    <text evidence="2">The sequence shown here is derived from an EMBL/GenBank/DDBJ whole genome shotgun (WGS) entry which is preliminary data.</text>
</comment>
<reference evidence="2 3" key="1">
    <citation type="journal article" date="2016" name="Nat. Commun.">
        <title>Thousands of microbial genomes shed light on interconnected biogeochemical processes in an aquifer system.</title>
        <authorList>
            <person name="Anantharaman K."/>
            <person name="Brown C.T."/>
            <person name="Hug L.A."/>
            <person name="Sharon I."/>
            <person name="Castelle C.J."/>
            <person name="Probst A.J."/>
            <person name="Thomas B.C."/>
            <person name="Singh A."/>
            <person name="Wilkins M.J."/>
            <person name="Karaoz U."/>
            <person name="Brodie E.L."/>
            <person name="Williams K.H."/>
            <person name="Hubbard S.S."/>
            <person name="Banfield J.F."/>
        </authorList>
    </citation>
    <scope>NUCLEOTIDE SEQUENCE [LARGE SCALE GENOMIC DNA]</scope>
</reference>
<evidence type="ECO:0000256" key="1">
    <source>
        <dbReference type="SAM" id="MobiDB-lite"/>
    </source>
</evidence>
<feature type="region of interest" description="Disordered" evidence="1">
    <location>
        <begin position="1"/>
        <end position="21"/>
    </location>
</feature>
<evidence type="ECO:0000313" key="2">
    <source>
        <dbReference type="EMBL" id="OGF82142.1"/>
    </source>
</evidence>
<sequence length="84" mass="9892">MFEKIQEYFGANEEEKSPEQKRIESLEARLADLAKERNRVINDNKSRPESWGVDPRLEQINQEAENIRREIDGKPPLVFHGSQR</sequence>
<dbReference type="EMBL" id="MFIA01000026">
    <property type="protein sequence ID" value="OGF82142.1"/>
    <property type="molecule type" value="Genomic_DNA"/>
</dbReference>
<gene>
    <name evidence="2" type="ORF">A2924_00440</name>
</gene>
<organism evidence="2 3">
    <name type="scientific">Candidatus Giovannonibacteria bacterium RIFCSPLOWO2_01_FULL_44_16</name>
    <dbReference type="NCBI Taxonomy" id="1798348"/>
    <lineage>
        <taxon>Bacteria</taxon>
        <taxon>Candidatus Giovannoniibacteriota</taxon>
    </lineage>
</organism>
<accession>A0A1F5X2M9</accession>
<proteinExistence type="predicted"/>
<name>A0A1F5X2M9_9BACT</name>